<proteinExistence type="predicted"/>
<evidence type="ECO:0000313" key="3">
    <source>
        <dbReference type="Proteomes" id="UP000292974"/>
    </source>
</evidence>
<reference evidence="2 3" key="1">
    <citation type="submission" date="2019-02" db="EMBL/GenBank/DDBJ databases">
        <title>The genomic architecture of introgression among sibling species of bacteria.</title>
        <authorList>
            <person name="Cavassim M.I.A."/>
            <person name="Moeskjaer S."/>
            <person name="Moslemi C."/>
            <person name="Fields B."/>
            <person name="Bachmann A."/>
            <person name="Vilhjalmsson B."/>
            <person name="Schierup M.H."/>
            <person name="Young J.P.W."/>
            <person name="Andersen S.U."/>
        </authorList>
    </citation>
    <scope>NUCLEOTIDE SEQUENCE [LARGE SCALE GENOMIC DNA]</scope>
    <source>
        <strain evidence="2 3">SM135B</strain>
    </source>
</reference>
<name>A0A7M3DYB1_RHILE</name>
<accession>A0A7M3DYB1</accession>
<dbReference type="Proteomes" id="UP000292974">
    <property type="component" value="Unassembled WGS sequence"/>
</dbReference>
<gene>
    <name evidence="2" type="ORF">ELH90_19350</name>
</gene>
<evidence type="ECO:0000256" key="1">
    <source>
        <dbReference type="SAM" id="MobiDB-lite"/>
    </source>
</evidence>
<comment type="caution">
    <text evidence="2">The sequence shown here is derived from an EMBL/GenBank/DDBJ whole genome shotgun (WGS) entry which is preliminary data.</text>
</comment>
<dbReference type="EMBL" id="SIOP01000001">
    <property type="protein sequence ID" value="TAY53635.1"/>
    <property type="molecule type" value="Genomic_DNA"/>
</dbReference>
<protein>
    <submittedName>
        <fullName evidence="2">Uncharacterized protein</fullName>
    </submittedName>
</protein>
<dbReference type="AlphaFoldDB" id="A0A7M3DYB1"/>
<sequence length="81" mass="8633">MKRKTAHANVAQAVQLRVIWAMMEDLSKGNDTPFTGVTVPGRKTAPTSDPDARYSAAQGAGSESKDCGQRKRAACPTDVRA</sequence>
<organism evidence="2 3">
    <name type="scientific">Rhizobium leguminosarum</name>
    <dbReference type="NCBI Taxonomy" id="384"/>
    <lineage>
        <taxon>Bacteria</taxon>
        <taxon>Pseudomonadati</taxon>
        <taxon>Pseudomonadota</taxon>
        <taxon>Alphaproteobacteria</taxon>
        <taxon>Hyphomicrobiales</taxon>
        <taxon>Rhizobiaceae</taxon>
        <taxon>Rhizobium/Agrobacterium group</taxon>
        <taxon>Rhizobium</taxon>
    </lineage>
</organism>
<feature type="region of interest" description="Disordered" evidence="1">
    <location>
        <begin position="29"/>
        <end position="81"/>
    </location>
</feature>
<evidence type="ECO:0000313" key="2">
    <source>
        <dbReference type="EMBL" id="TAY53635.1"/>
    </source>
</evidence>